<dbReference type="InterPro" id="IPR001138">
    <property type="entry name" value="Zn2Cys6_DnaBD"/>
</dbReference>
<evidence type="ECO:0000256" key="5">
    <source>
        <dbReference type="ARBA" id="ARBA00023242"/>
    </source>
</evidence>
<dbReference type="PANTHER" id="PTHR37534:SF12">
    <property type="entry name" value="ZN(2)-C6 FUNGAL-TYPE DOMAIN-CONTAINING PROTEIN"/>
    <property type="match status" value="1"/>
</dbReference>
<dbReference type="AlphaFoldDB" id="A0A7R7XNS2"/>
<evidence type="ECO:0000256" key="2">
    <source>
        <dbReference type="ARBA" id="ARBA00023015"/>
    </source>
</evidence>
<dbReference type="PROSITE" id="PS50048">
    <property type="entry name" value="ZN2_CY6_FUNGAL_2"/>
    <property type="match status" value="1"/>
</dbReference>
<feature type="compositionally biased region" description="Basic and acidic residues" evidence="6">
    <location>
        <begin position="62"/>
        <end position="71"/>
    </location>
</feature>
<comment type="subcellular location">
    <subcellularLocation>
        <location evidence="1">Nucleus</location>
    </subcellularLocation>
</comment>
<evidence type="ECO:0000256" key="3">
    <source>
        <dbReference type="ARBA" id="ARBA00023125"/>
    </source>
</evidence>
<protein>
    <recommendedName>
        <fullName evidence="7">Zn(2)-C6 fungal-type domain-containing protein</fullName>
    </recommendedName>
</protein>
<reference evidence="8" key="1">
    <citation type="submission" date="2021-01" db="EMBL/GenBank/DDBJ databases">
        <authorList>
            <consortium name="Aspergillus puulaauensis MK2 genome sequencing consortium"/>
            <person name="Kazuki M."/>
            <person name="Futagami T."/>
        </authorList>
    </citation>
    <scope>NUCLEOTIDE SEQUENCE</scope>
    <source>
        <strain evidence="8">MK2</strain>
    </source>
</reference>
<dbReference type="Proteomes" id="UP000654913">
    <property type="component" value="Chromosome 4"/>
</dbReference>
<feature type="compositionally biased region" description="Polar residues" evidence="6">
    <location>
        <begin position="8"/>
        <end position="19"/>
    </location>
</feature>
<dbReference type="GO" id="GO:0000981">
    <property type="term" value="F:DNA-binding transcription factor activity, RNA polymerase II-specific"/>
    <property type="evidence" value="ECO:0007669"/>
    <property type="project" value="InterPro"/>
</dbReference>
<gene>
    <name evidence="8" type="ORF">APUU_41284A</name>
</gene>
<evidence type="ECO:0000256" key="6">
    <source>
        <dbReference type="SAM" id="MobiDB-lite"/>
    </source>
</evidence>
<dbReference type="PANTHER" id="PTHR37534">
    <property type="entry name" value="TRANSCRIPTIONAL ACTIVATOR PROTEIN UGA3"/>
    <property type="match status" value="1"/>
</dbReference>
<feature type="region of interest" description="Disordered" evidence="6">
    <location>
        <begin position="1"/>
        <end position="118"/>
    </location>
</feature>
<dbReference type="OrthoDB" id="5294180at2759"/>
<evidence type="ECO:0000259" key="7">
    <source>
        <dbReference type="PROSITE" id="PS50048"/>
    </source>
</evidence>
<keyword evidence="5" id="KW-0539">Nucleus</keyword>
<dbReference type="Pfam" id="PF11951">
    <property type="entry name" value="Fungal_trans_2"/>
    <property type="match status" value="1"/>
</dbReference>
<dbReference type="RefSeq" id="XP_041557034.1">
    <property type="nucleotide sequence ID" value="XM_041704449.1"/>
</dbReference>
<evidence type="ECO:0000256" key="1">
    <source>
        <dbReference type="ARBA" id="ARBA00004123"/>
    </source>
</evidence>
<feature type="domain" description="Zn(2)-C6 fungal-type" evidence="7">
    <location>
        <begin position="120"/>
        <end position="150"/>
    </location>
</feature>
<reference evidence="8" key="2">
    <citation type="submission" date="2021-02" db="EMBL/GenBank/DDBJ databases">
        <title>Aspergillus puulaauensis MK2 genome sequence.</title>
        <authorList>
            <person name="Futagami T."/>
            <person name="Mori K."/>
            <person name="Kadooka C."/>
            <person name="Tanaka T."/>
        </authorList>
    </citation>
    <scope>NUCLEOTIDE SEQUENCE</scope>
    <source>
        <strain evidence="8">MK2</strain>
    </source>
</reference>
<dbReference type="InterPro" id="IPR021858">
    <property type="entry name" value="Fun_TF"/>
</dbReference>
<feature type="compositionally biased region" description="Polar residues" evidence="6">
    <location>
        <begin position="31"/>
        <end position="44"/>
    </location>
</feature>
<evidence type="ECO:0000256" key="4">
    <source>
        <dbReference type="ARBA" id="ARBA00023163"/>
    </source>
</evidence>
<evidence type="ECO:0000313" key="8">
    <source>
        <dbReference type="EMBL" id="BCS24840.1"/>
    </source>
</evidence>
<name>A0A7R7XNS2_9EURO</name>
<dbReference type="InterPro" id="IPR036864">
    <property type="entry name" value="Zn2-C6_fun-type_DNA-bd_sf"/>
</dbReference>
<dbReference type="PROSITE" id="PS00463">
    <property type="entry name" value="ZN2_CY6_FUNGAL_1"/>
    <property type="match status" value="1"/>
</dbReference>
<keyword evidence="3" id="KW-0238">DNA-binding</keyword>
<dbReference type="GO" id="GO:0003677">
    <property type="term" value="F:DNA binding"/>
    <property type="evidence" value="ECO:0007669"/>
    <property type="project" value="UniProtKB-KW"/>
</dbReference>
<accession>A0A7R7XNS2</accession>
<dbReference type="SUPFAM" id="SSF57701">
    <property type="entry name" value="Zn2/Cys6 DNA-binding domain"/>
    <property type="match status" value="1"/>
</dbReference>
<dbReference type="Gene3D" id="4.10.240.10">
    <property type="entry name" value="Zn(2)-C6 fungal-type DNA-binding domain"/>
    <property type="match status" value="1"/>
</dbReference>
<dbReference type="GO" id="GO:0008270">
    <property type="term" value="F:zinc ion binding"/>
    <property type="evidence" value="ECO:0007669"/>
    <property type="project" value="InterPro"/>
</dbReference>
<keyword evidence="4" id="KW-0804">Transcription</keyword>
<dbReference type="EMBL" id="AP024446">
    <property type="protein sequence ID" value="BCS24840.1"/>
    <property type="molecule type" value="Genomic_DNA"/>
</dbReference>
<dbReference type="Pfam" id="PF00172">
    <property type="entry name" value="Zn_clus"/>
    <property type="match status" value="1"/>
</dbReference>
<dbReference type="SMART" id="SM00066">
    <property type="entry name" value="GAL4"/>
    <property type="match status" value="1"/>
</dbReference>
<keyword evidence="9" id="KW-1185">Reference proteome</keyword>
<dbReference type="GeneID" id="64974845"/>
<feature type="compositionally biased region" description="Basic residues" evidence="6">
    <location>
        <begin position="72"/>
        <end position="86"/>
    </location>
</feature>
<proteinExistence type="predicted"/>
<dbReference type="CDD" id="cd00067">
    <property type="entry name" value="GAL4"/>
    <property type="match status" value="1"/>
</dbReference>
<feature type="region of interest" description="Disordered" evidence="6">
    <location>
        <begin position="194"/>
        <end position="248"/>
    </location>
</feature>
<sequence length="862" mass="95945">MSYRVDTSFVNSAAGSQPSRFDIHFYEPHSPVTQNTMSAPTGPTMQPELQRPEFDEPELDEPEFHEPEPRQRRPQHRKPQRSRPRPARPQQPDRTSREHSPAITDPASKITKEHRRSRNGCYTCRLRRKKCDEKQPTCQACDSLGVTCEYKKPSWWISTQARTLQTDKIKRRVRETKVSKKEQALHEYIRNAVPGVRPRHPPISQPQSVRAETMEPTESMESMESVESVRTVRPRPEPVQLLQPPKSAEHATYSFTSPYLPTPTTASLNPVAFGYDSGIGAGTFVQDGPSAQDPGAFWYNPMTTPLLPTPTSIPESSPSSAAIVTTAATTPALPGGEWIPASTLVPGPSTNSAAREVPAAAPPATPLLPSGPWVPTSTLISATTTNPAPLVPTATATPAMQGGGDWYQGFTEPAPPAPNPVALALGSSEFPTGPLSLYLEAKMSTNDRERSLLCHFVDNVLRLVFPILDLHKQGTSRAREILRWLDSNKSYYHCSLSVSAIHLRTVKKQRGQRVERDIMRHRYAAISELNKALCADHSHDTILDATLAMIFFHCTVGPPEADGLLDIAWTDHFSAVTNLVTKLGLDQPNPYINPPFRLSLSTWIDILGATMLGQSPKFAHTYRNKHLNGISSGLRELMGCDDRIMYLISEIACLDSLKEAGSIDEYTINHHVTALSAQLDHAEQAVLDPTYETPISPTGIIQADKLTKNMTAIFRAAARIYLYSLTPAFHPEQRRITDLVETVATLLQYIPSGPSGFDRSLVWPMLITGAFSTPTSNFRIILEQRISSMGDTSDFGSFGRMYNVLLETWKLTHESTEPTYTDESLLQMNIPSPSLDIRPRIKKQPVHWRVVMKFCEWQYLLL</sequence>
<dbReference type="GO" id="GO:0005634">
    <property type="term" value="C:nucleus"/>
    <property type="evidence" value="ECO:0007669"/>
    <property type="project" value="UniProtKB-SubCell"/>
</dbReference>
<feature type="compositionally biased region" description="Low complexity" evidence="6">
    <location>
        <begin position="214"/>
        <end position="231"/>
    </location>
</feature>
<evidence type="ECO:0000313" key="9">
    <source>
        <dbReference type="Proteomes" id="UP000654913"/>
    </source>
</evidence>
<organism evidence="8 9">
    <name type="scientific">Aspergillus puulaauensis</name>
    <dbReference type="NCBI Taxonomy" id="1220207"/>
    <lineage>
        <taxon>Eukaryota</taxon>
        <taxon>Fungi</taxon>
        <taxon>Dikarya</taxon>
        <taxon>Ascomycota</taxon>
        <taxon>Pezizomycotina</taxon>
        <taxon>Eurotiomycetes</taxon>
        <taxon>Eurotiomycetidae</taxon>
        <taxon>Eurotiales</taxon>
        <taxon>Aspergillaceae</taxon>
        <taxon>Aspergillus</taxon>
    </lineage>
</organism>
<keyword evidence="2" id="KW-0805">Transcription regulation</keyword>
<dbReference type="KEGG" id="apuu:APUU_41284A"/>